<keyword evidence="2" id="KW-0547">Nucleotide-binding</keyword>
<evidence type="ECO:0000256" key="3">
    <source>
        <dbReference type="ARBA" id="ARBA00022840"/>
    </source>
</evidence>
<feature type="domain" description="ABC transporter" evidence="5">
    <location>
        <begin position="12"/>
        <end position="250"/>
    </location>
</feature>
<dbReference type="AlphaFoldDB" id="A0A7W6RBA7"/>
<evidence type="ECO:0000256" key="1">
    <source>
        <dbReference type="ARBA" id="ARBA00022448"/>
    </source>
</evidence>
<evidence type="ECO:0000256" key="4">
    <source>
        <dbReference type="SAM" id="MobiDB-lite"/>
    </source>
</evidence>
<dbReference type="InterPro" id="IPR003593">
    <property type="entry name" value="AAA+_ATPase"/>
</dbReference>
<protein>
    <submittedName>
        <fullName evidence="6">Phospholipid/cholesterol/gamma-HCH transport system ATP-binding protein</fullName>
    </submittedName>
</protein>
<dbReference type="PROSITE" id="PS50893">
    <property type="entry name" value="ABC_TRANSPORTER_2"/>
    <property type="match status" value="1"/>
</dbReference>
<keyword evidence="7" id="KW-1185">Reference proteome</keyword>
<dbReference type="PANTHER" id="PTHR43023:SF6">
    <property type="entry name" value="INTERMEMBRANE PHOSPHOLIPID TRANSPORT SYSTEM ATP-BINDING PROTEIN MLAF"/>
    <property type="match status" value="1"/>
</dbReference>
<organism evidence="6 7">
    <name type="scientific">Roseospira visakhapatnamensis</name>
    <dbReference type="NCBI Taxonomy" id="390880"/>
    <lineage>
        <taxon>Bacteria</taxon>
        <taxon>Pseudomonadati</taxon>
        <taxon>Pseudomonadota</taxon>
        <taxon>Alphaproteobacteria</taxon>
        <taxon>Rhodospirillales</taxon>
        <taxon>Rhodospirillaceae</taxon>
        <taxon>Roseospira</taxon>
    </lineage>
</organism>
<dbReference type="Proteomes" id="UP000554286">
    <property type="component" value="Unassembled WGS sequence"/>
</dbReference>
<sequence>MTPRPPDTEPKLRLRDVRKRFGAQMVLDGIDLDVMPGESLVVIGGSGSGKSVLLKCILGLLRPDAGSIVIDGAETVGLDGRARDRVNAHLGMLFQGAALFDSLPVWQNVAFGLIQGRHTRNRAEARERAMACLAQVGLRPEVADLVPSELSGGMQKRVGLARAIATRPDIVFFDEPTTGLDPIMADVINDLIVATTKDLGATALSITHDMASATKIADRIAMLYRGRLIWVGPAKQVFESGNAHVDQFVHGRADGPITDETDKTPARSGR</sequence>
<comment type="caution">
    <text evidence="6">The sequence shown here is derived from an EMBL/GenBank/DDBJ whole genome shotgun (WGS) entry which is preliminary data.</text>
</comment>
<evidence type="ECO:0000259" key="5">
    <source>
        <dbReference type="PROSITE" id="PS50893"/>
    </source>
</evidence>
<dbReference type="InterPro" id="IPR017871">
    <property type="entry name" value="ABC_transporter-like_CS"/>
</dbReference>
<gene>
    <name evidence="6" type="ORF">GGD89_000587</name>
</gene>
<dbReference type="GO" id="GO:0005524">
    <property type="term" value="F:ATP binding"/>
    <property type="evidence" value="ECO:0007669"/>
    <property type="project" value="UniProtKB-KW"/>
</dbReference>
<evidence type="ECO:0000313" key="7">
    <source>
        <dbReference type="Proteomes" id="UP000554286"/>
    </source>
</evidence>
<feature type="compositionally biased region" description="Basic and acidic residues" evidence="4">
    <location>
        <begin position="260"/>
        <end position="270"/>
    </location>
</feature>
<dbReference type="EMBL" id="JACIGK010000003">
    <property type="protein sequence ID" value="MBB4264976.1"/>
    <property type="molecule type" value="Genomic_DNA"/>
</dbReference>
<dbReference type="InterPro" id="IPR003439">
    <property type="entry name" value="ABC_transporter-like_ATP-bd"/>
</dbReference>
<dbReference type="GO" id="GO:0016887">
    <property type="term" value="F:ATP hydrolysis activity"/>
    <property type="evidence" value="ECO:0007669"/>
    <property type="project" value="InterPro"/>
</dbReference>
<name>A0A7W6RBA7_9PROT</name>
<dbReference type="SUPFAM" id="SSF52540">
    <property type="entry name" value="P-loop containing nucleoside triphosphate hydrolases"/>
    <property type="match status" value="1"/>
</dbReference>
<evidence type="ECO:0000313" key="6">
    <source>
        <dbReference type="EMBL" id="MBB4264976.1"/>
    </source>
</evidence>
<keyword evidence="1" id="KW-0813">Transport</keyword>
<dbReference type="PANTHER" id="PTHR43023">
    <property type="entry name" value="PROTEIN TRIGALACTOSYLDIACYLGLYCEROL 3, CHLOROPLASTIC"/>
    <property type="match status" value="1"/>
</dbReference>
<feature type="region of interest" description="Disordered" evidence="4">
    <location>
        <begin position="249"/>
        <end position="270"/>
    </location>
</feature>
<dbReference type="InterPro" id="IPR027417">
    <property type="entry name" value="P-loop_NTPase"/>
</dbReference>
<dbReference type="PROSITE" id="PS00211">
    <property type="entry name" value="ABC_TRANSPORTER_1"/>
    <property type="match status" value="1"/>
</dbReference>
<keyword evidence="3 6" id="KW-0067">ATP-binding</keyword>
<dbReference type="RefSeq" id="WP_184042603.1">
    <property type="nucleotide sequence ID" value="NZ_JACIGK010000003.1"/>
</dbReference>
<dbReference type="Pfam" id="PF00005">
    <property type="entry name" value="ABC_tran"/>
    <property type="match status" value="1"/>
</dbReference>
<reference evidence="6 7" key="1">
    <citation type="submission" date="2020-08" db="EMBL/GenBank/DDBJ databases">
        <title>Genome sequencing of Purple Non-Sulfur Bacteria from various extreme environments.</title>
        <authorList>
            <person name="Mayer M."/>
        </authorList>
    </citation>
    <scope>NUCLEOTIDE SEQUENCE [LARGE SCALE GENOMIC DNA]</scope>
    <source>
        <strain evidence="6 7">JA131</strain>
    </source>
</reference>
<proteinExistence type="predicted"/>
<dbReference type="SMART" id="SM00382">
    <property type="entry name" value="AAA"/>
    <property type="match status" value="1"/>
</dbReference>
<evidence type="ECO:0000256" key="2">
    <source>
        <dbReference type="ARBA" id="ARBA00022741"/>
    </source>
</evidence>
<accession>A0A7W6RBA7</accession>
<dbReference type="Gene3D" id="3.40.50.300">
    <property type="entry name" value="P-loop containing nucleotide triphosphate hydrolases"/>
    <property type="match status" value="1"/>
</dbReference>